<evidence type="ECO:0000256" key="2">
    <source>
        <dbReference type="SAM" id="Phobius"/>
    </source>
</evidence>
<dbReference type="EMBL" id="BMLI01000002">
    <property type="protein sequence ID" value="GGN06722.1"/>
    <property type="molecule type" value="Genomic_DNA"/>
</dbReference>
<feature type="region of interest" description="Disordered" evidence="1">
    <location>
        <begin position="158"/>
        <end position="179"/>
    </location>
</feature>
<evidence type="ECO:0000256" key="1">
    <source>
        <dbReference type="SAM" id="MobiDB-lite"/>
    </source>
</evidence>
<dbReference type="RefSeq" id="WP_019945744.1">
    <property type="nucleotide sequence ID" value="NZ_BMLI01000002.1"/>
</dbReference>
<name>A0ABQ2IEI3_9BACT</name>
<accession>A0ABQ2IEI3</accession>
<keyword evidence="2" id="KW-0472">Membrane</keyword>
<protein>
    <recommendedName>
        <fullName evidence="5">DUF4199 domain-containing protein</fullName>
    </recommendedName>
</protein>
<feature type="transmembrane region" description="Helical" evidence="2">
    <location>
        <begin position="132"/>
        <end position="151"/>
    </location>
</feature>
<keyword evidence="2" id="KW-1133">Transmembrane helix</keyword>
<keyword evidence="4" id="KW-1185">Reference proteome</keyword>
<keyword evidence="2" id="KW-0812">Transmembrane</keyword>
<sequence length="179" mass="19538">MAELYSQGTSNNRGKFLVEYSIKQKATWAFALAYLLTVLYVIVVVAENRVDVAKTVMICISGVALGWVSGILISPSSERESARFTKAGQVVSAFISGWLFTKIDRPVEAYITKVVQSISDEQAELSISSLSLVQLLGATVSFSITLITVYINRAEEYSKKSQPTSNPHQQAKLNPGSIP</sequence>
<feature type="transmembrane region" description="Helical" evidence="2">
    <location>
        <begin position="26"/>
        <end position="45"/>
    </location>
</feature>
<dbReference type="Proteomes" id="UP000632339">
    <property type="component" value="Unassembled WGS sequence"/>
</dbReference>
<feature type="transmembrane region" description="Helical" evidence="2">
    <location>
        <begin position="52"/>
        <end position="73"/>
    </location>
</feature>
<organism evidence="3 4">
    <name type="scientific">Dyadobacter beijingensis</name>
    <dbReference type="NCBI Taxonomy" id="365489"/>
    <lineage>
        <taxon>Bacteria</taxon>
        <taxon>Pseudomonadati</taxon>
        <taxon>Bacteroidota</taxon>
        <taxon>Cytophagia</taxon>
        <taxon>Cytophagales</taxon>
        <taxon>Spirosomataceae</taxon>
        <taxon>Dyadobacter</taxon>
    </lineage>
</organism>
<proteinExistence type="predicted"/>
<comment type="caution">
    <text evidence="3">The sequence shown here is derived from an EMBL/GenBank/DDBJ whole genome shotgun (WGS) entry which is preliminary data.</text>
</comment>
<evidence type="ECO:0000313" key="4">
    <source>
        <dbReference type="Proteomes" id="UP000632339"/>
    </source>
</evidence>
<gene>
    <name evidence="3" type="ORF">GCM10010967_47570</name>
</gene>
<evidence type="ECO:0000313" key="3">
    <source>
        <dbReference type="EMBL" id="GGN06722.1"/>
    </source>
</evidence>
<feature type="compositionally biased region" description="Polar residues" evidence="1">
    <location>
        <begin position="160"/>
        <end position="172"/>
    </location>
</feature>
<reference evidence="4" key="1">
    <citation type="journal article" date="2019" name="Int. J. Syst. Evol. Microbiol.">
        <title>The Global Catalogue of Microorganisms (GCM) 10K type strain sequencing project: providing services to taxonomists for standard genome sequencing and annotation.</title>
        <authorList>
            <consortium name="The Broad Institute Genomics Platform"/>
            <consortium name="The Broad Institute Genome Sequencing Center for Infectious Disease"/>
            <person name="Wu L."/>
            <person name="Ma J."/>
        </authorList>
    </citation>
    <scope>NUCLEOTIDE SEQUENCE [LARGE SCALE GENOMIC DNA]</scope>
    <source>
        <strain evidence="4">CGMCC 1.6375</strain>
    </source>
</reference>
<evidence type="ECO:0008006" key="5">
    <source>
        <dbReference type="Google" id="ProtNLM"/>
    </source>
</evidence>